<reference evidence="2 3" key="1">
    <citation type="submission" date="2014-02" db="EMBL/GenBank/DDBJ databases">
        <title>The small core and large imbalanced accessory genome model reveals a collaborative survival strategy of Sorangium cellulosum strains in nature.</title>
        <authorList>
            <person name="Han K."/>
            <person name="Peng R."/>
            <person name="Blom J."/>
            <person name="Li Y.-Z."/>
        </authorList>
    </citation>
    <scope>NUCLEOTIDE SEQUENCE [LARGE SCALE GENOMIC DNA]</scope>
    <source>
        <strain evidence="2 3">So0157-18</strain>
    </source>
</reference>
<feature type="transmembrane region" description="Helical" evidence="1">
    <location>
        <begin position="12"/>
        <end position="33"/>
    </location>
</feature>
<evidence type="ECO:0000256" key="1">
    <source>
        <dbReference type="SAM" id="Phobius"/>
    </source>
</evidence>
<keyword evidence="1" id="KW-0812">Transmembrane</keyword>
<dbReference type="AlphaFoldDB" id="A0A150Q762"/>
<protein>
    <submittedName>
        <fullName evidence="2">Uncharacterized protein</fullName>
    </submittedName>
</protein>
<accession>A0A150Q762</accession>
<organism evidence="2 3">
    <name type="scientific">Sorangium cellulosum</name>
    <name type="common">Polyangium cellulosum</name>
    <dbReference type="NCBI Taxonomy" id="56"/>
    <lineage>
        <taxon>Bacteria</taxon>
        <taxon>Pseudomonadati</taxon>
        <taxon>Myxococcota</taxon>
        <taxon>Polyangia</taxon>
        <taxon>Polyangiales</taxon>
        <taxon>Polyangiaceae</taxon>
        <taxon>Sorangium</taxon>
    </lineage>
</organism>
<evidence type="ECO:0000313" key="3">
    <source>
        <dbReference type="Proteomes" id="UP000075604"/>
    </source>
</evidence>
<keyword evidence="1" id="KW-1133">Transmembrane helix</keyword>
<keyword evidence="1" id="KW-0472">Membrane</keyword>
<sequence>MAKKLSRHAFTTFWGVHAWAGVVGGLLLHVMFLSGGITLFRRQLAVWASLARGGAGLMARRQTASHG</sequence>
<comment type="caution">
    <text evidence="2">The sequence shown here is derived from an EMBL/GenBank/DDBJ whole genome shotgun (WGS) entry which is preliminary data.</text>
</comment>
<gene>
    <name evidence="2" type="ORF">BE04_18715</name>
</gene>
<proteinExistence type="predicted"/>
<name>A0A150Q762_SORCE</name>
<dbReference type="Proteomes" id="UP000075604">
    <property type="component" value="Unassembled WGS sequence"/>
</dbReference>
<evidence type="ECO:0000313" key="2">
    <source>
        <dbReference type="EMBL" id="KYF63805.1"/>
    </source>
</evidence>
<dbReference type="EMBL" id="JELX01000579">
    <property type="protein sequence ID" value="KYF63805.1"/>
    <property type="molecule type" value="Genomic_DNA"/>
</dbReference>